<dbReference type="Pfam" id="PF02338">
    <property type="entry name" value="OTU"/>
    <property type="match status" value="1"/>
</dbReference>
<dbReference type="EMBL" id="CAACVS010000531">
    <property type="protein sequence ID" value="VEU43200.1"/>
    <property type="molecule type" value="Genomic_DNA"/>
</dbReference>
<dbReference type="CDD" id="cd22744">
    <property type="entry name" value="OTU"/>
    <property type="match status" value="1"/>
</dbReference>
<organism evidence="2 3">
    <name type="scientific">Pseudo-nitzschia multistriata</name>
    <dbReference type="NCBI Taxonomy" id="183589"/>
    <lineage>
        <taxon>Eukaryota</taxon>
        <taxon>Sar</taxon>
        <taxon>Stramenopiles</taxon>
        <taxon>Ochrophyta</taxon>
        <taxon>Bacillariophyta</taxon>
        <taxon>Bacillariophyceae</taxon>
        <taxon>Bacillariophycidae</taxon>
        <taxon>Bacillariales</taxon>
        <taxon>Bacillariaceae</taxon>
        <taxon>Pseudo-nitzschia</taxon>
    </lineage>
</organism>
<dbReference type="SUPFAM" id="SSF54001">
    <property type="entry name" value="Cysteine proteinases"/>
    <property type="match status" value="1"/>
</dbReference>
<dbReference type="Gene3D" id="3.90.70.80">
    <property type="match status" value="1"/>
</dbReference>
<dbReference type="Proteomes" id="UP000291116">
    <property type="component" value="Unassembled WGS sequence"/>
</dbReference>
<keyword evidence="3" id="KW-1185">Reference proteome</keyword>
<gene>
    <name evidence="2" type="ORF">PSNMU_V1.4_AUG-EV-PASAV3_0102490</name>
</gene>
<proteinExistence type="predicted"/>
<feature type="domain" description="OTU" evidence="1">
    <location>
        <begin position="6"/>
        <end position="123"/>
    </location>
</feature>
<evidence type="ECO:0000259" key="1">
    <source>
        <dbReference type="Pfam" id="PF02338"/>
    </source>
</evidence>
<dbReference type="OrthoDB" id="409956at2759"/>
<name>A0A448ZMD4_9STRA</name>
<protein>
    <recommendedName>
        <fullName evidence="1">OTU domain-containing protein</fullName>
    </recommendedName>
</protein>
<dbReference type="AlphaFoldDB" id="A0A448ZMD4"/>
<evidence type="ECO:0000313" key="3">
    <source>
        <dbReference type="Proteomes" id="UP000291116"/>
    </source>
</evidence>
<dbReference type="InterPro" id="IPR038765">
    <property type="entry name" value="Papain-like_cys_pep_sf"/>
</dbReference>
<evidence type="ECO:0000313" key="2">
    <source>
        <dbReference type="EMBL" id="VEU43200.1"/>
    </source>
</evidence>
<reference evidence="2 3" key="1">
    <citation type="submission" date="2019-01" db="EMBL/GenBank/DDBJ databases">
        <authorList>
            <person name="Ferrante I. M."/>
        </authorList>
    </citation>
    <scope>NUCLEOTIDE SEQUENCE [LARGE SCALE GENOMIC DNA]</scope>
    <source>
        <strain evidence="2 3">B856</strain>
    </source>
</reference>
<sequence length="203" mass="21828">MRNVAGDGDCMFLAVALASATSMGLGGSDKLLRAISIETRDIVAQVLSSTGKLYIGKDNIVDASRLLESATMQEPSTNTTEDYLAALRKEGRSGGLYGGGPELVALSNILRRPISTYEVDQDYLNQQESMGDDTSSEVFFPIVCKGSFGDGVFEDPCITSIPDSVIVSNIQPGAYSWRLHILVLDASPTEKHACVLLPQQIYD</sequence>
<accession>A0A448ZMD4</accession>
<dbReference type="InterPro" id="IPR003323">
    <property type="entry name" value="OTU_dom"/>
</dbReference>